<dbReference type="Proteomes" id="UP001163064">
    <property type="component" value="Unassembled WGS sequence"/>
</dbReference>
<sequence length="43" mass="4881">MEYEKTRAIAEELAEYADHLEGSWTVETGDFRRYGKAGDRDGG</sequence>
<gene>
    <name evidence="1" type="ORF">OFY01_14865</name>
</gene>
<reference evidence="1" key="1">
    <citation type="submission" date="2022-10" db="EMBL/GenBank/DDBJ databases">
        <title>Streptomyces beihaiensis sp. nov., a chitin degrading actinobacterium, isolated from shrimp pond soil.</title>
        <authorList>
            <person name="Xie J."/>
            <person name="Shen N."/>
        </authorList>
    </citation>
    <scope>NUCLEOTIDE SEQUENCE</scope>
    <source>
        <strain evidence="1">GXMU-J5</strain>
    </source>
</reference>
<proteinExistence type="predicted"/>
<organism evidence="1 2">
    <name type="scientific">Streptomyces beihaiensis</name>
    <dbReference type="NCBI Taxonomy" id="2984495"/>
    <lineage>
        <taxon>Bacteria</taxon>
        <taxon>Bacillati</taxon>
        <taxon>Actinomycetota</taxon>
        <taxon>Actinomycetes</taxon>
        <taxon>Kitasatosporales</taxon>
        <taxon>Streptomycetaceae</taxon>
        <taxon>Streptomyces</taxon>
    </lineage>
</organism>
<evidence type="ECO:0000313" key="1">
    <source>
        <dbReference type="EMBL" id="MCX3061015.1"/>
    </source>
</evidence>
<dbReference type="EMBL" id="JAPHNL010000146">
    <property type="protein sequence ID" value="MCX3061015.1"/>
    <property type="molecule type" value="Genomic_DNA"/>
</dbReference>
<protein>
    <submittedName>
        <fullName evidence="1">Uncharacterized protein</fullName>
    </submittedName>
</protein>
<evidence type="ECO:0000313" key="2">
    <source>
        <dbReference type="Proteomes" id="UP001163064"/>
    </source>
</evidence>
<comment type="caution">
    <text evidence="1">The sequence shown here is derived from an EMBL/GenBank/DDBJ whole genome shotgun (WGS) entry which is preliminary data.</text>
</comment>
<keyword evidence="2" id="KW-1185">Reference proteome</keyword>
<dbReference type="RefSeq" id="WP_266600019.1">
    <property type="nucleotide sequence ID" value="NZ_JAPHNL010000146.1"/>
</dbReference>
<accession>A0ABT3TY71</accession>
<name>A0ABT3TY71_9ACTN</name>